<sequence>MISCFVCQNPNKPVALLKNRGLVEILFDLNTRQARVNEDIVLSDFPLPFTPTATHLALAERYFKEIVGTPTQLMDFALESGLSKLELANLLMPEKKKLYLGACARFEKALTEACTAKNDPCLEGGCAMIEEEVCLSAILEAGKIYTTAYVSMWINLFVDPSNRIPAWRS</sequence>
<dbReference type="AlphaFoldDB" id="A0A1F8F5U5"/>
<gene>
    <name evidence="1" type="ORF">A2750_02185</name>
</gene>
<comment type="caution">
    <text evidence="1">The sequence shown here is derived from an EMBL/GenBank/DDBJ whole genome shotgun (WGS) entry which is preliminary data.</text>
</comment>
<evidence type="ECO:0000313" key="2">
    <source>
        <dbReference type="Proteomes" id="UP000178023"/>
    </source>
</evidence>
<evidence type="ECO:0000313" key="1">
    <source>
        <dbReference type="EMBL" id="OGN08511.1"/>
    </source>
</evidence>
<accession>A0A1F8F5U5</accession>
<dbReference type="Proteomes" id="UP000178023">
    <property type="component" value="Unassembled WGS sequence"/>
</dbReference>
<reference evidence="1 2" key="1">
    <citation type="journal article" date="2016" name="Nat. Commun.">
        <title>Thousands of microbial genomes shed light on interconnected biogeochemical processes in an aquifer system.</title>
        <authorList>
            <person name="Anantharaman K."/>
            <person name="Brown C.T."/>
            <person name="Hug L.A."/>
            <person name="Sharon I."/>
            <person name="Castelle C.J."/>
            <person name="Probst A.J."/>
            <person name="Thomas B.C."/>
            <person name="Singh A."/>
            <person name="Wilkins M.J."/>
            <person name="Karaoz U."/>
            <person name="Brodie E.L."/>
            <person name="Williams K.H."/>
            <person name="Hubbard S.S."/>
            <person name="Banfield J.F."/>
        </authorList>
    </citation>
    <scope>NUCLEOTIDE SEQUENCE [LARGE SCALE GENOMIC DNA]</scope>
</reference>
<name>A0A1F8F5U5_9BACT</name>
<dbReference type="EMBL" id="MGJL01000003">
    <property type="protein sequence ID" value="OGN08511.1"/>
    <property type="molecule type" value="Genomic_DNA"/>
</dbReference>
<protein>
    <submittedName>
        <fullName evidence="1">Uncharacterized protein</fullName>
    </submittedName>
</protein>
<organism evidence="1 2">
    <name type="scientific">Candidatus Yanofskybacteria bacterium RIFCSPHIGHO2_01_FULL_45_42</name>
    <dbReference type="NCBI Taxonomy" id="1802671"/>
    <lineage>
        <taxon>Bacteria</taxon>
        <taxon>Candidatus Yanofskyibacteriota</taxon>
    </lineage>
</organism>
<proteinExistence type="predicted"/>